<comment type="caution">
    <text evidence="6">The sequence shown here is derived from an EMBL/GenBank/DDBJ whole genome shotgun (WGS) entry which is preliminary data.</text>
</comment>
<comment type="similarity">
    <text evidence="1">Belongs to the glycosyltransferase 2 family.</text>
</comment>
<feature type="transmembrane region" description="Helical" evidence="4">
    <location>
        <begin position="39"/>
        <end position="72"/>
    </location>
</feature>
<dbReference type="CDD" id="cd06423">
    <property type="entry name" value="CESA_like"/>
    <property type="match status" value="1"/>
</dbReference>
<dbReference type="SUPFAM" id="SSF53448">
    <property type="entry name" value="Nucleotide-diphospho-sugar transferases"/>
    <property type="match status" value="1"/>
</dbReference>
<accession>A0A7C6EAZ1</accession>
<feature type="transmembrane region" description="Helical" evidence="4">
    <location>
        <begin position="406"/>
        <end position="425"/>
    </location>
</feature>
<evidence type="ECO:0000313" key="6">
    <source>
        <dbReference type="EMBL" id="HHS52574.1"/>
    </source>
</evidence>
<dbReference type="Gene3D" id="3.90.550.10">
    <property type="entry name" value="Spore Coat Polysaccharide Biosynthesis Protein SpsA, Chain A"/>
    <property type="match status" value="1"/>
</dbReference>
<evidence type="ECO:0000256" key="1">
    <source>
        <dbReference type="ARBA" id="ARBA00006739"/>
    </source>
</evidence>
<feature type="domain" description="Glycosyltransferase 2-like" evidence="5">
    <location>
        <begin position="90"/>
        <end position="260"/>
    </location>
</feature>
<evidence type="ECO:0000256" key="3">
    <source>
        <dbReference type="ARBA" id="ARBA00022679"/>
    </source>
</evidence>
<keyword evidence="3 6" id="KW-0808">Transferase</keyword>
<evidence type="ECO:0000256" key="2">
    <source>
        <dbReference type="ARBA" id="ARBA00022676"/>
    </source>
</evidence>
<keyword evidence="4" id="KW-0472">Membrane</keyword>
<reference evidence="6" key="1">
    <citation type="journal article" date="2020" name="mSystems">
        <title>Genome- and Community-Level Interaction Insights into Carbon Utilization and Element Cycling Functions of Hydrothermarchaeota in Hydrothermal Sediment.</title>
        <authorList>
            <person name="Zhou Z."/>
            <person name="Liu Y."/>
            <person name="Xu W."/>
            <person name="Pan J."/>
            <person name="Luo Z.H."/>
            <person name="Li M."/>
        </authorList>
    </citation>
    <scope>NUCLEOTIDE SEQUENCE [LARGE SCALE GENOMIC DNA]</scope>
    <source>
        <strain evidence="6">SpSt-876</strain>
    </source>
</reference>
<gene>
    <name evidence="6" type="ORF">ENW73_06890</name>
</gene>
<dbReference type="InterPro" id="IPR029044">
    <property type="entry name" value="Nucleotide-diphossugar_trans"/>
</dbReference>
<dbReference type="InterPro" id="IPR001173">
    <property type="entry name" value="Glyco_trans_2-like"/>
</dbReference>
<evidence type="ECO:0000256" key="4">
    <source>
        <dbReference type="SAM" id="Phobius"/>
    </source>
</evidence>
<keyword evidence="4" id="KW-1133">Transmembrane helix</keyword>
<sequence length="450" mass="51041">MKANKIKPARYGLYLLLIGLVCLIFGFLTYYFAQRSVLPFGTILIITLTVVLLAFLTLLIVRYFFTLIFAYLHYTIPKSVSEQTEFPLVSILVPVYNEGKVIKSVVNSLLNLDYPNYEVIIIDDGSTDDTLPILKAMEPEFATCKNPKVYILSQPNSGKANALNYGLDKSKGEFIVCIDGDSLVSPKTLRKGLTHFIDSKVGAVAGNVKAVNRNKFVSILQSLEYLEGLNMTRRALGLFGLVNIVPGPIGLFRRSVLEAVGRYSADTFAEDCDLTLKILRSGYSVRYEPEAKAFTEVPENWLDLVKQRYRWTRGIIQSIRKHKDILLNPKINLGDTLIFWQMIYEAIIWPAMNIFAHLFFIVVALIFGFSPLIVFWWLQLLALDMMSALFCVSLEEEQTKLVPIAVLYRMVFILIIDIIKVFATIEEFLNLGMSWDKLERNGRINGVKVV</sequence>
<feature type="transmembrane region" description="Helical" evidence="4">
    <location>
        <begin position="375"/>
        <end position="394"/>
    </location>
</feature>
<proteinExistence type="inferred from homology"/>
<organism evidence="6">
    <name type="scientific">candidate division WOR-3 bacterium</name>
    <dbReference type="NCBI Taxonomy" id="2052148"/>
    <lineage>
        <taxon>Bacteria</taxon>
        <taxon>Bacteria division WOR-3</taxon>
    </lineage>
</organism>
<feature type="transmembrane region" description="Helical" evidence="4">
    <location>
        <begin position="12"/>
        <end position="33"/>
    </location>
</feature>
<dbReference type="GO" id="GO:0016757">
    <property type="term" value="F:glycosyltransferase activity"/>
    <property type="evidence" value="ECO:0007669"/>
    <property type="project" value="UniProtKB-KW"/>
</dbReference>
<dbReference type="EMBL" id="DTLI01000164">
    <property type="protein sequence ID" value="HHS52574.1"/>
    <property type="molecule type" value="Genomic_DNA"/>
</dbReference>
<feature type="transmembrane region" description="Helical" evidence="4">
    <location>
        <begin position="347"/>
        <end position="369"/>
    </location>
</feature>
<keyword evidence="2" id="KW-0328">Glycosyltransferase</keyword>
<dbReference type="PANTHER" id="PTHR43630:SF1">
    <property type="entry name" value="POLY-BETA-1,6-N-ACETYL-D-GLUCOSAMINE SYNTHASE"/>
    <property type="match status" value="1"/>
</dbReference>
<keyword evidence="4" id="KW-0812">Transmembrane</keyword>
<evidence type="ECO:0000259" key="5">
    <source>
        <dbReference type="Pfam" id="PF00535"/>
    </source>
</evidence>
<dbReference type="Pfam" id="PF00535">
    <property type="entry name" value="Glycos_transf_2"/>
    <property type="match status" value="1"/>
</dbReference>
<dbReference type="AlphaFoldDB" id="A0A7C6EAZ1"/>
<protein>
    <submittedName>
        <fullName evidence="6">Glycosyltransferase</fullName>
    </submittedName>
</protein>
<dbReference type="PANTHER" id="PTHR43630">
    <property type="entry name" value="POLY-BETA-1,6-N-ACETYL-D-GLUCOSAMINE SYNTHASE"/>
    <property type="match status" value="1"/>
</dbReference>
<name>A0A7C6EAZ1_UNCW3</name>